<keyword evidence="1" id="KW-0812">Transmembrane</keyword>
<evidence type="ECO:0000313" key="3">
    <source>
        <dbReference type="Proteomes" id="UP000321440"/>
    </source>
</evidence>
<dbReference type="EMBL" id="BJYA01000005">
    <property type="protein sequence ID" value="GEN45498.1"/>
    <property type="molecule type" value="Genomic_DNA"/>
</dbReference>
<dbReference type="Proteomes" id="UP000321440">
    <property type="component" value="Unassembled WGS sequence"/>
</dbReference>
<dbReference type="AlphaFoldDB" id="A0A511W584"/>
<name>A0A511W584_9BACI</name>
<dbReference type="RefSeq" id="WP_146815482.1">
    <property type="nucleotide sequence ID" value="NZ_BJYA01000005.1"/>
</dbReference>
<dbReference type="OrthoDB" id="2973375at2"/>
<keyword evidence="1" id="KW-1133">Transmembrane helix</keyword>
<organism evidence="2 3">
    <name type="scientific">Alkalibacillus haloalkaliphilus</name>
    <dbReference type="NCBI Taxonomy" id="94136"/>
    <lineage>
        <taxon>Bacteria</taxon>
        <taxon>Bacillati</taxon>
        <taxon>Bacillota</taxon>
        <taxon>Bacilli</taxon>
        <taxon>Bacillales</taxon>
        <taxon>Bacillaceae</taxon>
        <taxon>Alkalibacillus</taxon>
    </lineage>
</organism>
<keyword evidence="3" id="KW-1185">Reference proteome</keyword>
<accession>A0A511W584</accession>
<proteinExistence type="predicted"/>
<evidence type="ECO:0000256" key="1">
    <source>
        <dbReference type="SAM" id="Phobius"/>
    </source>
</evidence>
<protein>
    <submittedName>
        <fullName evidence="2">Uncharacterized protein</fullName>
    </submittedName>
</protein>
<evidence type="ECO:0000313" key="2">
    <source>
        <dbReference type="EMBL" id="GEN45498.1"/>
    </source>
</evidence>
<feature type="transmembrane region" description="Helical" evidence="1">
    <location>
        <begin position="35"/>
        <end position="53"/>
    </location>
</feature>
<comment type="caution">
    <text evidence="2">The sequence shown here is derived from an EMBL/GenBank/DDBJ whole genome shotgun (WGS) entry which is preliminary data.</text>
</comment>
<sequence length="61" mass="7266">MWKKFLFVWLPIILGIFIIYFIYDLWRSDEADLGFFGQLMIVALAGIFIGAFIRKFVMKKN</sequence>
<reference evidence="2 3" key="1">
    <citation type="submission" date="2019-07" db="EMBL/GenBank/DDBJ databases">
        <title>Whole genome shotgun sequence of Alkalibacillus haloalkaliphilus NBRC 103110.</title>
        <authorList>
            <person name="Hosoyama A."/>
            <person name="Uohara A."/>
            <person name="Ohji S."/>
            <person name="Ichikawa N."/>
        </authorList>
    </citation>
    <scope>NUCLEOTIDE SEQUENCE [LARGE SCALE GENOMIC DNA]</scope>
    <source>
        <strain evidence="2 3">NBRC 103110</strain>
    </source>
</reference>
<keyword evidence="1" id="KW-0472">Membrane</keyword>
<gene>
    <name evidence="2" type="ORF">AHA02nite_12740</name>
</gene>
<feature type="transmembrane region" description="Helical" evidence="1">
    <location>
        <begin position="5"/>
        <end position="23"/>
    </location>
</feature>